<dbReference type="KEGG" id="vpe:Varpa_1980"/>
<evidence type="ECO:0000313" key="2">
    <source>
        <dbReference type="Proteomes" id="UP000008917"/>
    </source>
</evidence>
<dbReference type="Proteomes" id="UP000008917">
    <property type="component" value="Chromosome"/>
</dbReference>
<dbReference type="InterPro" id="IPR007499">
    <property type="entry name" value="ERF_bacteria_virus"/>
</dbReference>
<organism evidence="1 2">
    <name type="scientific">Variovorax paradoxus (strain EPS)</name>
    <dbReference type="NCBI Taxonomy" id="595537"/>
    <lineage>
        <taxon>Bacteria</taxon>
        <taxon>Pseudomonadati</taxon>
        <taxon>Pseudomonadota</taxon>
        <taxon>Betaproteobacteria</taxon>
        <taxon>Burkholderiales</taxon>
        <taxon>Comamonadaceae</taxon>
        <taxon>Variovorax</taxon>
    </lineage>
</organism>
<proteinExistence type="predicted"/>
<sequence length="271" mass="29240">MTAALARPEPEVLAPQAQLVLPPRNEIATVMHAITAAANDPNVDIDKMERLLSMHERMHARANEQKFNAAMTKAQAAMGPISADAVNPQTRSTYASYAQLNRALRPIYTKNGFALSFDTATSDQAGHVRILCYVSHAAGHMRTYKCDMPADGKGAKGGDVMTKTHASGSAMTYGQRYLLKLIFNVAIGENDDDGNGAGPGPNDPRQVSDADRLADSLFDRLQGTKTDGEAAALWAEGCIALADTKRRDLYTEFKDAVIAHRRKLKAGGRPS</sequence>
<protein>
    <submittedName>
        <fullName evidence="1">ERF family protein</fullName>
    </submittedName>
</protein>
<dbReference type="Pfam" id="PF04404">
    <property type="entry name" value="ERF"/>
    <property type="match status" value="1"/>
</dbReference>
<name>E6V9Q1_VARPE</name>
<dbReference type="EMBL" id="CP002417">
    <property type="protein sequence ID" value="ADU36189.1"/>
    <property type="molecule type" value="Genomic_DNA"/>
</dbReference>
<dbReference type="HOGENOM" id="CLU_085680_0_0_4"/>
<gene>
    <name evidence="1" type="ordered locus">Varpa_1980</name>
</gene>
<evidence type="ECO:0000313" key="1">
    <source>
        <dbReference type="EMBL" id="ADU36189.1"/>
    </source>
</evidence>
<reference evidence="1 2" key="2">
    <citation type="journal article" date="2013" name="Genome Announc.">
        <title>Genome of the Root-Associated Plant Growth-Promoting Bacterium Variovorax paradoxus Strain EPS.</title>
        <authorList>
            <person name="Han J.I."/>
            <person name="Spain J.C."/>
            <person name="Leadbetter J.R."/>
            <person name="Ovchinnikova G."/>
            <person name="Goodwin L.A."/>
            <person name="Han C.S."/>
            <person name="Woyke T."/>
            <person name="Davenport K.W."/>
            <person name="Orwin P.M."/>
        </authorList>
    </citation>
    <scope>NUCLEOTIDE SEQUENCE [LARGE SCALE GENOMIC DNA]</scope>
    <source>
        <strain evidence="1 2">EPS</strain>
    </source>
</reference>
<accession>E6V9Q1</accession>
<reference evidence="2" key="1">
    <citation type="submission" date="2010-12" db="EMBL/GenBank/DDBJ databases">
        <title>Complete sequence of Variovorax paradoxus EPS.</title>
        <authorList>
            <consortium name="US DOE Joint Genome Institute"/>
            <person name="Lucas S."/>
            <person name="Copeland A."/>
            <person name="Lapidus A."/>
            <person name="Cheng J.-F."/>
            <person name="Goodwin L."/>
            <person name="Pitluck S."/>
            <person name="Teshima H."/>
            <person name="Detter J.C."/>
            <person name="Han C."/>
            <person name="Tapia R."/>
            <person name="Land M."/>
            <person name="Hauser L."/>
            <person name="Kyrpides N."/>
            <person name="Ivanova N."/>
            <person name="Ovchinnikova G."/>
            <person name="Orwin P."/>
            <person name="Han J.-I.G."/>
            <person name="Woyke T."/>
        </authorList>
    </citation>
    <scope>NUCLEOTIDE SEQUENCE [LARGE SCALE GENOMIC DNA]</scope>
    <source>
        <strain evidence="2">EPS</strain>
    </source>
</reference>
<dbReference type="AlphaFoldDB" id="E6V9Q1"/>
<dbReference type="eggNOG" id="ENOG5032GT6">
    <property type="taxonomic scope" value="Bacteria"/>
</dbReference>
<dbReference type="STRING" id="595537.Varpa_1980"/>